<dbReference type="FunFam" id="3.90.170.10:FF:000001">
    <property type="entry name" value="Adenylosuccinate synthetase"/>
    <property type="match status" value="1"/>
</dbReference>
<comment type="cofactor">
    <cofactor evidence="2 22">
        <name>pyridoxal 5'-phosphate</name>
        <dbReference type="ChEBI" id="CHEBI:597326"/>
    </cofactor>
</comment>
<dbReference type="CDD" id="cd04907">
    <property type="entry name" value="ACT_ThrD-I_2"/>
    <property type="match status" value="1"/>
</dbReference>
<dbReference type="CDD" id="cd03108">
    <property type="entry name" value="AdSS"/>
    <property type="match status" value="1"/>
</dbReference>
<dbReference type="InterPro" id="IPR005787">
    <property type="entry name" value="Thr_deHydtase_biosynth"/>
</dbReference>
<dbReference type="GO" id="GO:0046040">
    <property type="term" value="P:IMP metabolic process"/>
    <property type="evidence" value="ECO:0007669"/>
    <property type="project" value="TreeGrafter"/>
</dbReference>
<feature type="active site" evidence="20">
    <location>
        <position position="748"/>
    </location>
</feature>
<dbReference type="InterPro" id="IPR036052">
    <property type="entry name" value="TrpB-like_PALP_sf"/>
</dbReference>
<evidence type="ECO:0000256" key="20">
    <source>
        <dbReference type="PROSITE-ProRule" id="PRU10134"/>
    </source>
</evidence>
<dbReference type="NCBIfam" id="NF006674">
    <property type="entry name" value="PRK09224.1"/>
    <property type="match status" value="1"/>
</dbReference>
<evidence type="ECO:0000256" key="22">
    <source>
        <dbReference type="RuleBase" id="RU362012"/>
    </source>
</evidence>
<dbReference type="PROSITE" id="PS51672">
    <property type="entry name" value="ACT_LIKE"/>
    <property type="match status" value="1"/>
</dbReference>
<dbReference type="FunFam" id="3.40.50.1100:FF:000005">
    <property type="entry name" value="Threonine dehydratase catabolic"/>
    <property type="match status" value="1"/>
</dbReference>
<comment type="subcellular location">
    <subcellularLocation>
        <location evidence="19">Cytoplasm</location>
    </subcellularLocation>
</comment>
<dbReference type="EMBL" id="CAJVPP010001666">
    <property type="protein sequence ID" value="CAG8567484.1"/>
    <property type="molecule type" value="Genomic_DNA"/>
</dbReference>
<dbReference type="Pfam" id="PF00585">
    <property type="entry name" value="Thr_dehydrat_C"/>
    <property type="match status" value="2"/>
</dbReference>
<dbReference type="GO" id="GO:0004794">
    <property type="term" value="F:threonine deaminase activity"/>
    <property type="evidence" value="ECO:0007669"/>
    <property type="project" value="UniProtKB-UniRule"/>
</dbReference>
<feature type="binding site" evidence="19">
    <location>
        <begin position="633"/>
        <end position="635"/>
    </location>
    <ligand>
        <name>GTP</name>
        <dbReference type="ChEBI" id="CHEBI:37565"/>
    </ligand>
</feature>
<evidence type="ECO:0000256" key="7">
    <source>
        <dbReference type="ARBA" id="ARBA00022598"/>
    </source>
</evidence>
<feature type="binding site" evidence="19">
    <location>
        <position position="737"/>
    </location>
    <ligand>
        <name>IMP</name>
        <dbReference type="ChEBI" id="CHEBI:58053"/>
    </ligand>
</feature>
<evidence type="ECO:0000256" key="3">
    <source>
        <dbReference type="ARBA" id="ARBA00003779"/>
    </source>
</evidence>
<feature type="active site" description="Proton donor" evidence="19">
    <location>
        <position position="634"/>
    </location>
</feature>
<evidence type="ECO:0000256" key="18">
    <source>
        <dbReference type="ARBA" id="ARBA00050432"/>
    </source>
</evidence>
<keyword evidence="8 22" id="KW-0412">Isoleucine biosynthesis</keyword>
<keyword evidence="26" id="KW-1185">Reference proteome</keyword>
<feature type="binding site" evidence="19">
    <location>
        <position position="909"/>
    </location>
    <ligand>
        <name>GTP</name>
        <dbReference type="ChEBI" id="CHEBI:37565"/>
    </ligand>
</feature>
<dbReference type="GO" id="GO:0005737">
    <property type="term" value="C:cytoplasm"/>
    <property type="evidence" value="ECO:0007669"/>
    <property type="project" value="UniProtKB-SubCell"/>
</dbReference>
<accession>A0A9N9BL61</accession>
<dbReference type="NCBIfam" id="TIGR00184">
    <property type="entry name" value="purA"/>
    <property type="match status" value="1"/>
</dbReference>
<evidence type="ECO:0000256" key="10">
    <source>
        <dbReference type="ARBA" id="ARBA00022737"/>
    </source>
</evidence>
<evidence type="ECO:0000259" key="24">
    <source>
        <dbReference type="PROSITE" id="PS51672"/>
    </source>
</evidence>
<keyword evidence="17 22" id="KW-0100">Branched-chain amino acid biosynthesis</keyword>
<dbReference type="InterPro" id="IPR001721">
    <property type="entry name" value="TD_ACT-like"/>
</dbReference>
<feature type="binding site" evidence="19">
    <location>
        <begin position="903"/>
        <end position="909"/>
    </location>
    <ligand>
        <name>substrate</name>
    </ligand>
</feature>
<comment type="cofactor">
    <cofactor evidence="19">
        <name>Mg(2+)</name>
        <dbReference type="ChEBI" id="CHEBI:18420"/>
    </cofactor>
    <text evidence="19">Binds 1 Mg(2+) ion per subunit.</text>
</comment>
<dbReference type="GO" id="GO:0005525">
    <property type="term" value="F:GTP binding"/>
    <property type="evidence" value="ECO:0007669"/>
    <property type="project" value="UniProtKB-UniRule"/>
</dbReference>
<dbReference type="Gene3D" id="3.40.440.10">
    <property type="entry name" value="Adenylosuccinate Synthetase, subunit A, domain 1"/>
    <property type="match status" value="1"/>
</dbReference>
<keyword evidence="13 19" id="KW-0460">Magnesium</keyword>
<comment type="caution">
    <text evidence="25">The sequence shown here is derived from an EMBL/GenBank/DDBJ whole genome shotgun (WGS) entry which is preliminary data.</text>
</comment>
<evidence type="ECO:0000256" key="9">
    <source>
        <dbReference type="ARBA" id="ARBA00022723"/>
    </source>
</evidence>
<feature type="binding site" evidence="19">
    <location>
        <begin position="631"/>
        <end position="634"/>
    </location>
    <ligand>
        <name>IMP</name>
        <dbReference type="ChEBI" id="CHEBI:58053"/>
    </ligand>
</feature>
<dbReference type="Gene3D" id="3.40.1020.10">
    <property type="entry name" value="Biosynthetic Threonine Deaminase, Domain 3"/>
    <property type="match status" value="2"/>
</dbReference>
<evidence type="ECO:0000313" key="25">
    <source>
        <dbReference type="EMBL" id="CAG8567484.1"/>
    </source>
</evidence>
<feature type="compositionally biased region" description="Polar residues" evidence="23">
    <location>
        <begin position="42"/>
        <end position="57"/>
    </location>
</feature>
<dbReference type="Gene3D" id="1.10.300.10">
    <property type="entry name" value="Adenylosuccinate Synthetase, subunit A, domain 2"/>
    <property type="match status" value="1"/>
</dbReference>
<dbReference type="InterPro" id="IPR018220">
    <property type="entry name" value="Adenylosuccin_syn_GTP-bd"/>
</dbReference>
<dbReference type="InterPro" id="IPR038110">
    <property type="entry name" value="TD_ACT-like_sf"/>
</dbReference>
<keyword evidence="19" id="KW-0963">Cytoplasm</keyword>
<dbReference type="InterPro" id="IPR027417">
    <property type="entry name" value="P-loop_NTPase"/>
</dbReference>
<evidence type="ECO:0000256" key="17">
    <source>
        <dbReference type="ARBA" id="ARBA00023304"/>
    </source>
</evidence>
<dbReference type="InterPro" id="IPR042111">
    <property type="entry name" value="Adenylosuccinate_synth_dom3"/>
</dbReference>
<dbReference type="PANTHER" id="PTHR11846">
    <property type="entry name" value="ADENYLOSUCCINATE SYNTHETASE"/>
    <property type="match status" value="1"/>
</dbReference>
<dbReference type="InterPro" id="IPR042109">
    <property type="entry name" value="Adenylosuccinate_synth_dom1"/>
</dbReference>
<dbReference type="GO" id="GO:0009097">
    <property type="term" value="P:isoleucine biosynthetic process"/>
    <property type="evidence" value="ECO:0007669"/>
    <property type="project" value="UniProtKB-UniRule"/>
</dbReference>
<dbReference type="GO" id="GO:0004019">
    <property type="term" value="F:adenylosuccinate synthase activity"/>
    <property type="evidence" value="ECO:0007669"/>
    <property type="project" value="UniProtKB-UniRule"/>
</dbReference>
<dbReference type="InterPro" id="IPR001926">
    <property type="entry name" value="TrpB-like_PALP"/>
</dbReference>
<dbReference type="PROSITE" id="PS00165">
    <property type="entry name" value="DEHYDRATASE_SER_THR"/>
    <property type="match status" value="1"/>
</dbReference>
<dbReference type="FunFam" id="1.10.300.10:FF:000002">
    <property type="entry name" value="Adenylosuccinate synthetase, chloroplastic"/>
    <property type="match status" value="1"/>
</dbReference>
<dbReference type="GO" id="GO:0000287">
    <property type="term" value="F:magnesium ion binding"/>
    <property type="evidence" value="ECO:0007669"/>
    <property type="project" value="UniProtKB-UniRule"/>
</dbReference>
<comment type="catalytic activity">
    <reaction evidence="18 19 21">
        <text>IMP + L-aspartate + GTP = N(6)-(1,2-dicarboxyethyl)-AMP + GDP + phosphate + 2 H(+)</text>
        <dbReference type="Rhea" id="RHEA:15753"/>
        <dbReference type="ChEBI" id="CHEBI:15378"/>
        <dbReference type="ChEBI" id="CHEBI:29991"/>
        <dbReference type="ChEBI" id="CHEBI:37565"/>
        <dbReference type="ChEBI" id="CHEBI:43474"/>
        <dbReference type="ChEBI" id="CHEBI:57567"/>
        <dbReference type="ChEBI" id="CHEBI:58053"/>
        <dbReference type="ChEBI" id="CHEBI:58189"/>
        <dbReference type="EC" id="6.3.4.4"/>
    </reaction>
</comment>
<dbReference type="InterPro" id="IPR000634">
    <property type="entry name" value="Ser/Thr_deHydtase_PyrdxlP-BS"/>
</dbReference>
<comment type="pathway">
    <text evidence="4 22">Amino-acid biosynthesis; L-isoleucine biosynthesis; 2-oxobutanoate from L-threonine: step 1/1.</text>
</comment>
<dbReference type="Proteomes" id="UP000789375">
    <property type="component" value="Unassembled WGS sequence"/>
</dbReference>
<evidence type="ECO:0000256" key="16">
    <source>
        <dbReference type="ARBA" id="ARBA00023239"/>
    </source>
</evidence>
<evidence type="ECO:0000256" key="14">
    <source>
        <dbReference type="ARBA" id="ARBA00022898"/>
    </source>
</evidence>
<dbReference type="PROSITE" id="PS00513">
    <property type="entry name" value="ADENYLOSUCCIN_SYN_2"/>
    <property type="match status" value="1"/>
</dbReference>
<evidence type="ECO:0000256" key="15">
    <source>
        <dbReference type="ARBA" id="ARBA00023134"/>
    </source>
</evidence>
<feature type="binding site" evidence="19">
    <location>
        <position position="606"/>
    </location>
    <ligand>
        <name>Mg(2+)</name>
        <dbReference type="ChEBI" id="CHEBI:18420"/>
    </ligand>
</feature>
<feature type="region of interest" description="Disordered" evidence="23">
    <location>
        <begin position="1"/>
        <end position="57"/>
    </location>
</feature>
<dbReference type="CDD" id="cd01562">
    <property type="entry name" value="Thr-dehyd"/>
    <property type="match status" value="1"/>
</dbReference>
<evidence type="ECO:0000256" key="23">
    <source>
        <dbReference type="SAM" id="MobiDB-lite"/>
    </source>
</evidence>
<dbReference type="NCBIfam" id="TIGR01124">
    <property type="entry name" value="ilvA_2Cterm"/>
    <property type="match status" value="1"/>
</dbReference>
<evidence type="ECO:0000256" key="5">
    <source>
        <dbReference type="ARBA" id="ARBA00010869"/>
    </source>
</evidence>
<evidence type="ECO:0000256" key="12">
    <source>
        <dbReference type="ARBA" id="ARBA00022755"/>
    </source>
</evidence>
<keyword evidence="12 19" id="KW-0658">Purine biosynthesis</keyword>
<comment type="subunit">
    <text evidence="6 19">Homodimer.</text>
</comment>
<comment type="similarity">
    <text evidence="5 22">Belongs to the serine/threonine dehydratase family.</text>
</comment>
<dbReference type="CDD" id="cd04906">
    <property type="entry name" value="ACT_ThrD-I_1"/>
    <property type="match status" value="1"/>
</dbReference>
<dbReference type="SUPFAM" id="SSF55021">
    <property type="entry name" value="ACT-like"/>
    <property type="match status" value="2"/>
</dbReference>
<comment type="function">
    <text evidence="21">Plays an important role in the de novo pathway of purine nucleotide biosynthesis.</text>
</comment>
<evidence type="ECO:0000256" key="8">
    <source>
        <dbReference type="ARBA" id="ARBA00022624"/>
    </source>
</evidence>
<reference evidence="25" key="1">
    <citation type="submission" date="2021-06" db="EMBL/GenBank/DDBJ databases">
        <authorList>
            <person name="Kallberg Y."/>
            <person name="Tangrot J."/>
            <person name="Rosling A."/>
        </authorList>
    </citation>
    <scope>NUCLEOTIDE SEQUENCE</scope>
    <source>
        <strain evidence="25">87-6 pot B 2015</strain>
    </source>
</reference>
<evidence type="ECO:0000313" key="26">
    <source>
        <dbReference type="Proteomes" id="UP000789375"/>
    </source>
</evidence>
<evidence type="ECO:0000256" key="11">
    <source>
        <dbReference type="ARBA" id="ARBA00022741"/>
    </source>
</evidence>
<dbReference type="Pfam" id="PF00291">
    <property type="entry name" value="PALP"/>
    <property type="match status" value="1"/>
</dbReference>
<keyword evidence="16 22" id="KW-0456">Lyase</keyword>
<evidence type="ECO:0000256" key="4">
    <source>
        <dbReference type="ARBA" id="ARBA00004810"/>
    </source>
</evidence>
<keyword evidence="14 22" id="KW-0663">Pyridoxal phosphate</keyword>
<evidence type="ECO:0000256" key="1">
    <source>
        <dbReference type="ARBA" id="ARBA00001274"/>
    </source>
</evidence>
<dbReference type="SUPFAM" id="SSF52540">
    <property type="entry name" value="P-loop containing nucleoside triphosphate hydrolases"/>
    <property type="match status" value="1"/>
</dbReference>
<dbReference type="HAMAP" id="MF_00011">
    <property type="entry name" value="Adenylosucc_synth"/>
    <property type="match status" value="1"/>
</dbReference>
<dbReference type="SMART" id="SM00788">
    <property type="entry name" value="Adenylsucc_synt"/>
    <property type="match status" value="1"/>
</dbReference>
<feature type="binding site" evidence="19">
    <location>
        <position position="751"/>
    </location>
    <ligand>
        <name>IMP</name>
        <dbReference type="ChEBI" id="CHEBI:58053"/>
        <note>ligand shared between dimeric partners</note>
    </ligand>
</feature>
<evidence type="ECO:0000256" key="13">
    <source>
        <dbReference type="ARBA" id="ARBA00022842"/>
    </source>
</evidence>
<dbReference type="InterPro" id="IPR033128">
    <property type="entry name" value="Adenylosuccin_syn_Lys_AS"/>
</dbReference>
<keyword evidence="22" id="KW-0028">Amino-acid biosynthesis</keyword>
<evidence type="ECO:0000256" key="6">
    <source>
        <dbReference type="ARBA" id="ARBA00011738"/>
    </source>
</evidence>
<feature type="binding site" evidence="19">
    <location>
        <begin position="1017"/>
        <end position="1019"/>
    </location>
    <ligand>
        <name>GTP</name>
        <dbReference type="ChEBI" id="CHEBI:37565"/>
    </ligand>
</feature>
<comment type="catalytic activity">
    <reaction evidence="1 22">
        <text>L-threonine = 2-oxobutanoate + NH4(+)</text>
        <dbReference type="Rhea" id="RHEA:22108"/>
        <dbReference type="ChEBI" id="CHEBI:16763"/>
        <dbReference type="ChEBI" id="CHEBI:28938"/>
        <dbReference type="ChEBI" id="CHEBI:57926"/>
        <dbReference type="EC" id="4.3.1.19"/>
    </reaction>
</comment>
<feature type="binding site" evidence="19">
    <location>
        <position position="828"/>
    </location>
    <ligand>
        <name>IMP</name>
        <dbReference type="ChEBI" id="CHEBI:58053"/>
    </ligand>
</feature>
<feature type="binding site" evidence="19">
    <location>
        <position position="633"/>
    </location>
    <ligand>
        <name>Mg(2+)</name>
        <dbReference type="ChEBI" id="CHEBI:18420"/>
    </ligand>
</feature>
<dbReference type="Pfam" id="PF00709">
    <property type="entry name" value="Adenylsucc_synt"/>
    <property type="match status" value="1"/>
</dbReference>
<protein>
    <recommendedName>
        <fullName evidence="19">Adenylosuccinate synthetase</fullName>
        <shortName evidence="19">AMPSase</shortName>
        <shortName evidence="19">AdSS</shortName>
        <ecNumber evidence="19">6.3.4.4</ecNumber>
    </recommendedName>
    <alternativeName>
        <fullName evidence="19">IMP--aspartate ligase</fullName>
    </alternativeName>
</protein>
<dbReference type="PROSITE" id="PS01266">
    <property type="entry name" value="ADENYLOSUCCIN_SYN_1"/>
    <property type="match status" value="1"/>
</dbReference>
<feature type="binding site" evidence="19">
    <location>
        <begin position="606"/>
        <end position="609"/>
    </location>
    <ligand>
        <name>IMP</name>
        <dbReference type="ChEBI" id="CHEBI:58053"/>
    </ligand>
</feature>
<feature type="compositionally biased region" description="Basic and acidic residues" evidence="23">
    <location>
        <begin position="1"/>
        <end position="21"/>
    </location>
</feature>
<evidence type="ECO:0000256" key="2">
    <source>
        <dbReference type="ARBA" id="ARBA00001933"/>
    </source>
</evidence>
<keyword evidence="9 19" id="KW-0479">Metal-binding</keyword>
<dbReference type="PANTHER" id="PTHR11846:SF0">
    <property type="entry name" value="ADENYLOSUCCINATE SYNTHETASE"/>
    <property type="match status" value="1"/>
</dbReference>
<evidence type="ECO:0000256" key="19">
    <source>
        <dbReference type="HAMAP-Rule" id="MF_03125"/>
    </source>
</evidence>
<dbReference type="Gene3D" id="3.40.50.1100">
    <property type="match status" value="2"/>
</dbReference>
<comment type="similarity">
    <text evidence="19 21">Belongs to the adenylosuccinate synthetase family.</text>
</comment>
<organism evidence="25 26">
    <name type="scientific">Funneliformis mosseae</name>
    <name type="common">Endomycorrhizal fungus</name>
    <name type="synonym">Glomus mosseae</name>
    <dbReference type="NCBI Taxonomy" id="27381"/>
    <lineage>
        <taxon>Eukaryota</taxon>
        <taxon>Fungi</taxon>
        <taxon>Fungi incertae sedis</taxon>
        <taxon>Mucoromycota</taxon>
        <taxon>Glomeromycotina</taxon>
        <taxon>Glomeromycetes</taxon>
        <taxon>Glomerales</taxon>
        <taxon>Glomeraceae</taxon>
        <taxon>Funneliformis</taxon>
    </lineage>
</organism>
<keyword evidence="15 19" id="KW-0342">GTP-binding</keyword>
<comment type="function">
    <text evidence="3">Plays an important role in the de novo pathway and in the salvage pathway of purine nucleotide biosynthesis. Catalyzes the first committed step in the biosynthesis of AMP from IMP.</text>
</comment>
<feature type="binding site" evidence="19">
    <location>
        <begin position="605"/>
        <end position="611"/>
    </location>
    <ligand>
        <name>GTP</name>
        <dbReference type="ChEBI" id="CHEBI:37565"/>
    </ligand>
</feature>
<feature type="domain" description="ACT-like" evidence="24">
    <location>
        <begin position="381"/>
        <end position="453"/>
    </location>
</feature>
<dbReference type="GO" id="GO:0044208">
    <property type="term" value="P:'de novo' AMP biosynthetic process"/>
    <property type="evidence" value="ECO:0007669"/>
    <property type="project" value="UniProtKB-UniRule"/>
</dbReference>
<feature type="binding site" evidence="19">
    <location>
        <position position="843"/>
    </location>
    <ligand>
        <name>IMP</name>
        <dbReference type="ChEBI" id="CHEBI:58053"/>
    </ligand>
</feature>
<dbReference type="InterPro" id="IPR001114">
    <property type="entry name" value="Adenylosuccinate_synthetase"/>
</dbReference>
<dbReference type="InterPro" id="IPR042110">
    <property type="entry name" value="Adenylosuccinate_synth_dom2"/>
</dbReference>
<comment type="pathway">
    <text evidence="19 21">Purine metabolism; AMP biosynthesis via de novo pathway; AMP from IMP: step 1/2.</text>
</comment>
<feature type="binding site" evidence="19">
    <location>
        <position position="907"/>
    </location>
    <ligand>
        <name>IMP</name>
        <dbReference type="ChEBI" id="CHEBI:58053"/>
    </ligand>
</feature>
<dbReference type="SUPFAM" id="SSF53686">
    <property type="entry name" value="Tryptophan synthase beta subunit-like PLP-dependent enzymes"/>
    <property type="match status" value="1"/>
</dbReference>
<name>A0A9N9BL61_FUNMO</name>
<feature type="active site" description="Proton acceptor" evidence="19">
    <location>
        <position position="606"/>
    </location>
</feature>
<sequence>MVKKNNEPQENESLEKQRTSEYIRTNDNGSYPLPTGKALVETDTTSPSPHLSNQNTNLTNPDYLGLILTSKVYQIVKETPLQHAINLSLRVKNEVLLKREDLHEVFSFKIRGAYNKIAHLSDEERARGVIACSAGNHAQGVAMSAKHLGLKATINVSATPEIKYRNVERLGAKVVLYGNDFDEAKQECSRLAEIEQLTNIPPYDDPYVIAGQGTIAMEIMRQHSLHNLDHIDAIFACVGGGGLIAGIGSYIKRLWPNIKIIGVETYDANAMHLSLKNQKRVTLEEVGLFADGAAVRIVGEETFRVCRKVVDEMIMVTTDEIYTRSIVEPAGALGVAGVKKYIADNKISGGIFVAVTSGANMNFDRLRFVAERAELGEQREALISVIIPERPGSFVRLYNHIYPRQITEFSYRYSDSDKAWIFMSFMVNNREQELPKILHDLREHGMYGQDISDNEMAKSHARYLVGGRSKVENERLYRFEFPERPAALQKFLCGLRSDWNISLFHYRNHGSGMMNKKVGRVSCVNFYIKHAHITVTDIGKVLAGIQVPPQDSEAFETFKNNLGYHVVDETDNPVYKQFLIIIMSIFSKSNLSDKGITVVLGSQWGDEGKGKLVDLLAQEADVCARCAGGNNAGHTIVVNGTKYDFHILPSGLINPKCVSVIGSGVVVHIPSFFTELEQLEAKGLDVKGRIFLSNRAHLVFDFYQIVDGLKELELGRSRCIIHDIQLELSNCCSIGTTKKGIGPAYSSKASRSGLRVHHLSNHQAFSEKFQKLVANRKKRYGNFDYNVEAEIERYKELSIRLQPYVVDSVTFMHQCIASKKKILVEGANALMLDLDFGTYPFVTSSNTTVGGVSTGLGIPPSKIDKVIGVVKAYTTRVGGGPFPTELLDETGEYLQRVGAEIGATTGRKRRCGWLDLVVLKYSTLINGYTSLNLTKLDVLDDLPEIKIATAYLLDGIPLESFPADLESLEKITIQYENLPGWQTDISKCRRFSDLPTNAQNYVKRIEKYLEVPIEWIGVGARREDMIDLKNNLDVCNEKKIDV</sequence>
<dbReference type="NCBIfam" id="NF002223">
    <property type="entry name" value="PRK01117.1"/>
    <property type="match status" value="1"/>
</dbReference>
<dbReference type="Gene3D" id="3.90.170.10">
    <property type="entry name" value="Adenylosuccinate Synthetase, subunit A, domain 3"/>
    <property type="match status" value="1"/>
</dbReference>
<proteinExistence type="inferred from homology"/>
<keyword evidence="10" id="KW-0677">Repeat</keyword>
<keyword evidence="7 19" id="KW-0436">Ligase</keyword>
<dbReference type="GO" id="GO:0030170">
    <property type="term" value="F:pyridoxal phosphate binding"/>
    <property type="evidence" value="ECO:0007669"/>
    <property type="project" value="InterPro"/>
</dbReference>
<comment type="function">
    <text evidence="19">Plays an important role in the de novo pathway and in the salvage pathway of purine nucleotide biosynthesis. Catalyzes the first commited step in the biosynthesis of AMP from IMP.</text>
</comment>
<dbReference type="InterPro" id="IPR045865">
    <property type="entry name" value="ACT-like_dom_sf"/>
</dbReference>
<gene>
    <name evidence="25" type="ORF">FMOSSE_LOCUS7281</name>
</gene>
<dbReference type="EC" id="6.3.4.4" evidence="19"/>
<feature type="binding site" evidence="19">
    <location>
        <begin position="935"/>
        <end position="937"/>
    </location>
    <ligand>
        <name>GTP</name>
        <dbReference type="ChEBI" id="CHEBI:37565"/>
    </ligand>
</feature>
<dbReference type="AlphaFoldDB" id="A0A9N9BL61"/>
<keyword evidence="11 19" id="KW-0547">Nucleotide-binding</keyword>
<evidence type="ECO:0000256" key="21">
    <source>
        <dbReference type="RuleBase" id="RU000520"/>
    </source>
</evidence>